<comment type="catalytic activity">
    <reaction evidence="8 10">
        <text>L-aspartyl-tRNA(Asn) + L-glutamine + ATP + H2O = L-asparaginyl-tRNA(Asn) + L-glutamate + ADP + phosphate + 2 H(+)</text>
        <dbReference type="Rhea" id="RHEA:14513"/>
        <dbReference type="Rhea" id="RHEA-COMP:9674"/>
        <dbReference type="Rhea" id="RHEA-COMP:9677"/>
        <dbReference type="ChEBI" id="CHEBI:15377"/>
        <dbReference type="ChEBI" id="CHEBI:15378"/>
        <dbReference type="ChEBI" id="CHEBI:29985"/>
        <dbReference type="ChEBI" id="CHEBI:30616"/>
        <dbReference type="ChEBI" id="CHEBI:43474"/>
        <dbReference type="ChEBI" id="CHEBI:58359"/>
        <dbReference type="ChEBI" id="CHEBI:78515"/>
        <dbReference type="ChEBI" id="CHEBI:78516"/>
        <dbReference type="ChEBI" id="CHEBI:456216"/>
    </reaction>
</comment>
<dbReference type="GO" id="GO:0006412">
    <property type="term" value="P:translation"/>
    <property type="evidence" value="ECO:0007669"/>
    <property type="project" value="UniProtKB-UniRule"/>
</dbReference>
<dbReference type="NCBIfam" id="NF004012">
    <property type="entry name" value="PRK05477.1-2"/>
    <property type="match status" value="1"/>
</dbReference>
<comment type="similarity">
    <text evidence="1 10">Belongs to the GatB/GatE family. GatB subfamily.</text>
</comment>
<dbReference type="EC" id="6.3.5.-" evidence="10"/>
<name>A0A345Z2G7_9MOLU</name>
<organism evidence="12 13">
    <name type="scientific">Spiroplasma alleghenense</name>
    <dbReference type="NCBI Taxonomy" id="216931"/>
    <lineage>
        <taxon>Bacteria</taxon>
        <taxon>Bacillati</taxon>
        <taxon>Mycoplasmatota</taxon>
        <taxon>Mollicutes</taxon>
        <taxon>Entomoplasmatales</taxon>
        <taxon>Spiroplasmataceae</taxon>
        <taxon>Spiroplasma</taxon>
    </lineage>
</organism>
<dbReference type="NCBIfam" id="TIGR00133">
    <property type="entry name" value="gatB"/>
    <property type="match status" value="1"/>
</dbReference>
<dbReference type="GO" id="GO:0050566">
    <property type="term" value="F:asparaginyl-tRNA synthase (glutamine-hydrolyzing) activity"/>
    <property type="evidence" value="ECO:0007669"/>
    <property type="project" value="RHEA"/>
</dbReference>
<dbReference type="SMART" id="SM00845">
    <property type="entry name" value="GatB_Yqey"/>
    <property type="match status" value="1"/>
</dbReference>
<dbReference type="KEGG" id="salx:SALLE_v1c01200"/>
<evidence type="ECO:0000256" key="7">
    <source>
        <dbReference type="ARBA" id="ARBA00024799"/>
    </source>
</evidence>
<dbReference type="Gene3D" id="1.10.10.410">
    <property type="match status" value="1"/>
</dbReference>
<reference evidence="12 13" key="1">
    <citation type="submission" date="2018-07" db="EMBL/GenBank/DDBJ databases">
        <title>Complete genome sequence of Spiroplasma alleghenense PLHS-1 (ATCC 51752).</title>
        <authorList>
            <person name="Chou L."/>
            <person name="Lee T.-Y."/>
            <person name="Tsai Y.-M."/>
            <person name="Kuo C.-H."/>
        </authorList>
    </citation>
    <scope>NUCLEOTIDE SEQUENCE [LARGE SCALE GENOMIC DNA]</scope>
    <source>
        <strain evidence="12 13">PLHS-1</strain>
    </source>
</reference>
<evidence type="ECO:0000256" key="5">
    <source>
        <dbReference type="ARBA" id="ARBA00022840"/>
    </source>
</evidence>
<evidence type="ECO:0000313" key="12">
    <source>
        <dbReference type="EMBL" id="AXK50796.1"/>
    </source>
</evidence>
<dbReference type="InterPro" id="IPR017958">
    <property type="entry name" value="Gln-tRNA_amidoTrfase_suB_CS"/>
</dbReference>
<dbReference type="AlphaFoldDB" id="A0A345Z2G7"/>
<keyword evidence="3 10" id="KW-0436">Ligase</keyword>
<evidence type="ECO:0000256" key="6">
    <source>
        <dbReference type="ARBA" id="ARBA00022917"/>
    </source>
</evidence>
<comment type="function">
    <text evidence="7 10">Allows the formation of correctly charged Asn-tRNA(Asn) or Gln-tRNA(Gln) through the transamidation of misacylated Asp-tRNA(Asn) or Glu-tRNA(Gln) in organisms which lack either or both of asparaginyl-tRNA or glutaminyl-tRNA synthetases. The reaction takes place in the presence of glutamine and ATP through an activated phospho-Asp-tRNA(Asn) or phospho-Glu-tRNA(Gln).</text>
</comment>
<dbReference type="HAMAP" id="MF_00121">
    <property type="entry name" value="GatB"/>
    <property type="match status" value="1"/>
</dbReference>
<dbReference type="PANTHER" id="PTHR11659">
    <property type="entry name" value="GLUTAMYL-TRNA GLN AMIDOTRANSFERASE SUBUNIT B MITOCHONDRIAL AND PROKARYOTIC PET112-RELATED"/>
    <property type="match status" value="1"/>
</dbReference>
<dbReference type="InterPro" id="IPR003789">
    <property type="entry name" value="Asn/Gln_tRNA_amidoTrase-B-like"/>
</dbReference>
<evidence type="ECO:0000259" key="11">
    <source>
        <dbReference type="SMART" id="SM00845"/>
    </source>
</evidence>
<dbReference type="Gene3D" id="1.10.150.380">
    <property type="entry name" value="GatB domain, N-terminal subdomain"/>
    <property type="match status" value="1"/>
</dbReference>
<feature type="domain" description="Asn/Gln amidotransferase" evidence="11">
    <location>
        <begin position="327"/>
        <end position="474"/>
    </location>
</feature>
<sequence length="480" mass="54786">MNNFEVVIGIENHVELKTKSKMFCTGPVEYGATPNTKVSETDLGYPGALPTVNKKGVELAILAVNALGMKLDSKLRFDRKSYFYPDLAKGFQITQQFYPIGKRGKIEIELSNGEKKTITVERIHIEEDTAKQTHKDELTFLDYNRSGVGLIEIVSDPVIRSAEEAVAYVEKLREILLFSEISDVKMNEGSLRCDINISLRPIGYQGFGTKVEIKNLNSLSNIKKSIEFEIKRQTELLLNNEPIAMETRRFDEGKQETILMRTKTDAVDYRYFREPNIPPIQLDVNWIKEVIKSAPELADVKRTRYAKEFNIKPDEINQILSSLEINQFFEATLKYTKNYSKVANLLLGDIQSLLNKDEIEIQNAKIKPKHIGELLSLIDEGVISSKHVKTILPILIQNGGEVNKIIDDNNLKQISDPFKIEEYLKPIFDENIELLNQFEKRPERVTKTLMGQLMKETGGNVNPDVAQSIILQMIEKYIKK</sequence>
<evidence type="ECO:0000256" key="4">
    <source>
        <dbReference type="ARBA" id="ARBA00022741"/>
    </source>
</evidence>
<dbReference type="Pfam" id="PF02934">
    <property type="entry name" value="GatB_N"/>
    <property type="match status" value="1"/>
</dbReference>
<dbReference type="OrthoDB" id="9804078at2"/>
<gene>
    <name evidence="10 12" type="primary">gatB</name>
    <name evidence="12" type="ORF">SALLE_v1c01200</name>
</gene>
<accession>A0A345Z2G7</accession>
<dbReference type="GO" id="GO:0016740">
    <property type="term" value="F:transferase activity"/>
    <property type="evidence" value="ECO:0007669"/>
    <property type="project" value="UniProtKB-KW"/>
</dbReference>
<dbReference type="GO" id="GO:0005524">
    <property type="term" value="F:ATP binding"/>
    <property type="evidence" value="ECO:0007669"/>
    <property type="project" value="UniProtKB-KW"/>
</dbReference>
<dbReference type="InterPro" id="IPR017959">
    <property type="entry name" value="Asn/Gln-tRNA_amidoTrfase_suB/E"/>
</dbReference>
<evidence type="ECO:0000256" key="3">
    <source>
        <dbReference type="ARBA" id="ARBA00022598"/>
    </source>
</evidence>
<comment type="catalytic activity">
    <reaction evidence="9 10">
        <text>L-glutamyl-tRNA(Gln) + L-glutamine + ATP + H2O = L-glutaminyl-tRNA(Gln) + L-glutamate + ADP + phosphate + H(+)</text>
        <dbReference type="Rhea" id="RHEA:17521"/>
        <dbReference type="Rhea" id="RHEA-COMP:9681"/>
        <dbReference type="Rhea" id="RHEA-COMP:9684"/>
        <dbReference type="ChEBI" id="CHEBI:15377"/>
        <dbReference type="ChEBI" id="CHEBI:15378"/>
        <dbReference type="ChEBI" id="CHEBI:29985"/>
        <dbReference type="ChEBI" id="CHEBI:30616"/>
        <dbReference type="ChEBI" id="CHEBI:43474"/>
        <dbReference type="ChEBI" id="CHEBI:58359"/>
        <dbReference type="ChEBI" id="CHEBI:78520"/>
        <dbReference type="ChEBI" id="CHEBI:78521"/>
        <dbReference type="ChEBI" id="CHEBI:456216"/>
    </reaction>
</comment>
<dbReference type="InterPro" id="IPR004413">
    <property type="entry name" value="GatB"/>
</dbReference>
<dbReference type="Proteomes" id="UP000254792">
    <property type="component" value="Chromosome"/>
</dbReference>
<keyword evidence="5 10" id="KW-0067">ATP-binding</keyword>
<dbReference type="SUPFAM" id="SSF89095">
    <property type="entry name" value="GatB/YqeY motif"/>
    <property type="match status" value="1"/>
</dbReference>
<dbReference type="RefSeq" id="WP_115557724.1">
    <property type="nucleotide sequence ID" value="NZ_CP031376.1"/>
</dbReference>
<dbReference type="SUPFAM" id="SSF55931">
    <property type="entry name" value="Glutamine synthetase/guanido kinase"/>
    <property type="match status" value="1"/>
</dbReference>
<dbReference type="GO" id="GO:0070681">
    <property type="term" value="P:glutaminyl-tRNAGln biosynthesis via transamidation"/>
    <property type="evidence" value="ECO:0007669"/>
    <property type="project" value="TreeGrafter"/>
</dbReference>
<proteinExistence type="inferred from homology"/>
<keyword evidence="12" id="KW-0808">Transferase</keyword>
<dbReference type="Pfam" id="PF02637">
    <property type="entry name" value="GatB_Yqey"/>
    <property type="match status" value="1"/>
</dbReference>
<dbReference type="EMBL" id="CP031376">
    <property type="protein sequence ID" value="AXK50796.1"/>
    <property type="molecule type" value="Genomic_DNA"/>
</dbReference>
<protein>
    <recommendedName>
        <fullName evidence="10">Aspartyl/glutamyl-tRNA(Asn/Gln) amidotransferase subunit B</fullName>
        <shortName evidence="10">Asp/Glu-ADT subunit B</shortName>
        <ecNumber evidence="10">6.3.5.-</ecNumber>
    </recommendedName>
</protein>
<dbReference type="GO" id="GO:0050567">
    <property type="term" value="F:glutaminyl-tRNA synthase (glutamine-hydrolyzing) activity"/>
    <property type="evidence" value="ECO:0007669"/>
    <property type="project" value="UniProtKB-UniRule"/>
</dbReference>
<dbReference type="InterPro" id="IPR042114">
    <property type="entry name" value="GatB_C_1"/>
</dbReference>
<dbReference type="InterPro" id="IPR014746">
    <property type="entry name" value="Gln_synth/guanido_kin_cat_dom"/>
</dbReference>
<keyword evidence="4 10" id="KW-0547">Nucleotide-binding</keyword>
<dbReference type="InterPro" id="IPR023168">
    <property type="entry name" value="GatB_Yqey_C_2"/>
</dbReference>
<dbReference type="PANTHER" id="PTHR11659:SF0">
    <property type="entry name" value="GLUTAMYL-TRNA(GLN) AMIDOTRANSFERASE SUBUNIT B, MITOCHONDRIAL"/>
    <property type="match status" value="1"/>
</dbReference>
<dbReference type="PROSITE" id="PS01234">
    <property type="entry name" value="GATB"/>
    <property type="match status" value="1"/>
</dbReference>
<evidence type="ECO:0000256" key="10">
    <source>
        <dbReference type="HAMAP-Rule" id="MF_00121"/>
    </source>
</evidence>
<evidence type="ECO:0000256" key="9">
    <source>
        <dbReference type="ARBA" id="ARBA00047913"/>
    </source>
</evidence>
<evidence type="ECO:0000256" key="8">
    <source>
        <dbReference type="ARBA" id="ARBA00047380"/>
    </source>
</evidence>
<keyword evidence="13" id="KW-1185">Reference proteome</keyword>
<dbReference type="NCBIfam" id="NF004014">
    <property type="entry name" value="PRK05477.1-4"/>
    <property type="match status" value="1"/>
</dbReference>
<evidence type="ECO:0000256" key="2">
    <source>
        <dbReference type="ARBA" id="ARBA00011123"/>
    </source>
</evidence>
<dbReference type="InterPro" id="IPR006075">
    <property type="entry name" value="Asn/Gln-tRNA_Trfase_suB/E_cat"/>
</dbReference>
<evidence type="ECO:0000256" key="1">
    <source>
        <dbReference type="ARBA" id="ARBA00005306"/>
    </source>
</evidence>
<evidence type="ECO:0000313" key="13">
    <source>
        <dbReference type="Proteomes" id="UP000254792"/>
    </source>
</evidence>
<dbReference type="InterPro" id="IPR018027">
    <property type="entry name" value="Asn/Gln_amidotransferase"/>
</dbReference>
<comment type="subunit">
    <text evidence="2 10">Heterotrimer of A, B and C subunits.</text>
</comment>
<keyword evidence="6 10" id="KW-0648">Protein biosynthesis</keyword>